<feature type="compositionally biased region" description="Acidic residues" evidence="1">
    <location>
        <begin position="103"/>
        <end position="121"/>
    </location>
</feature>
<feature type="region of interest" description="Disordered" evidence="1">
    <location>
        <begin position="85"/>
        <end position="121"/>
    </location>
</feature>
<sequence length="121" mass="13805">MQTGKMELMSQQVVLAFLGYYSGAIDGIWSDASMKAKRAFEADDSYVPGIPSYGMPFALLDKLPRGLKWEKKLLTHRDLTPEKAQEILRTRTRPTKPAPVVEEPVEEEFDEEEFDHDDAQE</sequence>
<proteinExistence type="predicted"/>
<accession>A0AB39CE67</accession>
<evidence type="ECO:0000313" key="2">
    <source>
        <dbReference type="EMBL" id="XDJ15203.1"/>
    </source>
</evidence>
<evidence type="ECO:0000256" key="1">
    <source>
        <dbReference type="SAM" id="MobiDB-lite"/>
    </source>
</evidence>
<name>A0AB39CE67_9VIRU</name>
<organism evidence="2">
    <name type="scientific">Pseudomonas phage HRDY3</name>
    <dbReference type="NCBI Taxonomy" id="3236930"/>
    <lineage>
        <taxon>Viruses</taxon>
    </lineage>
</organism>
<reference evidence="2" key="1">
    <citation type="submission" date="2024-07" db="EMBL/GenBank/DDBJ databases">
        <authorList>
            <person name="Bringhurst R.M."/>
            <person name="Homer T.E."/>
        </authorList>
    </citation>
    <scope>NUCLEOTIDE SEQUENCE</scope>
</reference>
<dbReference type="EMBL" id="PQ015379">
    <property type="protein sequence ID" value="XDJ15203.1"/>
    <property type="molecule type" value="Genomic_DNA"/>
</dbReference>
<protein>
    <submittedName>
        <fullName evidence="2">Uncharacterized protein</fullName>
    </submittedName>
</protein>